<comment type="caution">
    <text evidence="2">The sequence shown here is derived from an EMBL/GenBank/DDBJ whole genome shotgun (WGS) entry which is preliminary data.</text>
</comment>
<accession>A0A369K0X9</accession>
<dbReference type="InParanoid" id="A0A369K0X9"/>
<sequence length="922" mass="104468">MSTKLSSGNRKIFTAVKDELLAVPLPRKANSNQKQTIPAALDLTEESRQLMQAHIDLVSLDKHLFLHTIEKQNEAFEMLIDLGLHVPNEIERDVRSKYSIRTSASSSVHAKAAVKGEKGPTLKRWVRTYQCLCGSDSLGKERRLISWRNVCCCSWIRVVTTHEDSPGGRMLTIDEISGILDHSTACTEVQEMDRNPSIGLHPELRNYALSLLRDNIPLTQLQHLCKKWAMARWNDCTGDNISRFHLNEHDSSSLYRTLARERGIPQCTAAEANLDLWFRSEASSTSSSAALLSPSMVFYQPLRDDTKRLVMVIVTPAMKDAAWKFGHQKHIFLDLTFGFCSARANLLIIMAIDDKNKGIPIGLIVFTAKPEAKATHADYDTKLIKFLLDKWRAGLGTNTAGSSFEPRVATTDNDTRERNALQGIWSDLRQLLCMFHVWQCWKNGLNKHLRVIPKGDERLHTRRHLAKLLMRLIKDIMDYPEAIAAFNADIDYWKALGRKRDGISKLRSKGALAFLNYLGSYLQVRSFWLAWSKAGVVDAAKQLDLSPEAVPRTNNHLESFNGRIKNKYFEAYLHTGRLPRLDLWVHLVISRVIPDFFSELEDRRAQREYLMAMRRAPLYVRDLAPKHTPGPSSLLSPDSSTNNIEIEPADLQEMIDDIVDDERSDSDSDLDSTSFDHDRPEAFSLEMDADGEQCSFVEDAQEMEGVKEVEEDDVKEAGEVGIIDASKHAQLQLRHRTPFDSDDLMLWDDAVSEGEMLHGLDYLNLELSAANTTSSGDFSMSSIPPASPHLAALDINCDPSFRNATSHRPRSASLSNAQATTMQDMLLIQDNLGHVLRRLKMLKVDDRVLEQYTTPFLRSRVFGGIPDPMRLVLDHAIDEMDRDAEKDEEQDRQTDVQATRRTDAPVLVPQKKERRKQSYGIR</sequence>
<feature type="region of interest" description="Disordered" evidence="1">
    <location>
        <begin position="882"/>
        <end position="922"/>
    </location>
</feature>
<dbReference type="OrthoDB" id="2422225at2759"/>
<organism evidence="2 3">
    <name type="scientific">Hypsizygus marmoreus</name>
    <name type="common">White beech mushroom</name>
    <name type="synonym">Agaricus marmoreus</name>
    <dbReference type="NCBI Taxonomy" id="39966"/>
    <lineage>
        <taxon>Eukaryota</taxon>
        <taxon>Fungi</taxon>
        <taxon>Dikarya</taxon>
        <taxon>Basidiomycota</taxon>
        <taxon>Agaricomycotina</taxon>
        <taxon>Agaricomycetes</taxon>
        <taxon>Agaricomycetidae</taxon>
        <taxon>Agaricales</taxon>
        <taxon>Tricholomatineae</taxon>
        <taxon>Lyophyllaceae</taxon>
        <taxon>Hypsizygus</taxon>
    </lineage>
</organism>
<proteinExistence type="predicted"/>
<dbReference type="Proteomes" id="UP000076154">
    <property type="component" value="Unassembled WGS sequence"/>
</dbReference>
<dbReference type="AlphaFoldDB" id="A0A369K0X9"/>
<keyword evidence="3" id="KW-1185">Reference proteome</keyword>
<dbReference type="EMBL" id="LUEZ02000017">
    <property type="protein sequence ID" value="RDB27252.1"/>
    <property type="molecule type" value="Genomic_DNA"/>
</dbReference>
<evidence type="ECO:0008006" key="4">
    <source>
        <dbReference type="Google" id="ProtNLM"/>
    </source>
</evidence>
<evidence type="ECO:0000256" key="1">
    <source>
        <dbReference type="SAM" id="MobiDB-lite"/>
    </source>
</evidence>
<reference evidence="2" key="1">
    <citation type="submission" date="2018-04" db="EMBL/GenBank/DDBJ databases">
        <title>Whole genome sequencing of Hypsizygus marmoreus.</title>
        <authorList>
            <person name="Choi I.-G."/>
            <person name="Min B."/>
            <person name="Kim J.-G."/>
            <person name="Kim S."/>
            <person name="Oh Y.-L."/>
            <person name="Kong W.-S."/>
            <person name="Park H."/>
            <person name="Jeong J."/>
            <person name="Song E.-S."/>
        </authorList>
    </citation>
    <scope>NUCLEOTIDE SEQUENCE [LARGE SCALE GENOMIC DNA]</scope>
    <source>
        <strain evidence="2">51987-8</strain>
    </source>
</reference>
<evidence type="ECO:0000313" key="2">
    <source>
        <dbReference type="EMBL" id="RDB27252.1"/>
    </source>
</evidence>
<feature type="compositionally biased region" description="Basic and acidic residues" evidence="1">
    <location>
        <begin position="882"/>
        <end position="903"/>
    </location>
</feature>
<name>A0A369K0X9_HYPMA</name>
<feature type="compositionally biased region" description="Basic residues" evidence="1">
    <location>
        <begin position="912"/>
        <end position="922"/>
    </location>
</feature>
<protein>
    <recommendedName>
        <fullName evidence="4">MULE transposase domain-containing protein</fullName>
    </recommendedName>
</protein>
<dbReference type="STRING" id="39966.A0A369K0X9"/>
<evidence type="ECO:0000313" key="3">
    <source>
        <dbReference type="Proteomes" id="UP000076154"/>
    </source>
</evidence>
<gene>
    <name evidence="2" type="ORF">Hypma_004515</name>
</gene>